<comment type="caution">
    <text evidence="1">The sequence shown here is derived from an EMBL/GenBank/DDBJ whole genome shotgun (WGS) entry which is preliminary data.</text>
</comment>
<reference evidence="1 2" key="1">
    <citation type="submission" date="2017-05" db="EMBL/GenBank/DDBJ databases">
        <title>The Genome Sequence of Enterococcus faecium 7H8_DIV0219.</title>
        <authorList>
            <consortium name="The Broad Institute Genomics Platform"/>
            <consortium name="The Broad Institute Genomic Center for Infectious Diseases"/>
            <person name="Earl A."/>
            <person name="Manson A."/>
            <person name="Schwartman J."/>
            <person name="Gilmore M."/>
            <person name="Abouelleil A."/>
            <person name="Cao P."/>
            <person name="Chapman S."/>
            <person name="Cusick C."/>
            <person name="Shea T."/>
            <person name="Young S."/>
            <person name="Neafsey D."/>
            <person name="Nusbaum C."/>
            <person name="Birren B."/>
        </authorList>
    </citation>
    <scope>NUCLEOTIDE SEQUENCE [LARGE SCALE GENOMIC DNA]</scope>
    <source>
        <strain evidence="1 2">7H8_DIV0219</strain>
    </source>
</reference>
<dbReference type="AlphaFoldDB" id="A0A242BEQ7"/>
<name>A0A242BEQ7_ENTFC</name>
<dbReference type="EMBL" id="NGKW01000003">
    <property type="protein sequence ID" value="OTN93650.1"/>
    <property type="molecule type" value="Genomic_DNA"/>
</dbReference>
<evidence type="ECO:0000313" key="2">
    <source>
        <dbReference type="Proteomes" id="UP000194885"/>
    </source>
</evidence>
<gene>
    <name evidence="1" type="ORF">A5810_001526</name>
</gene>
<dbReference type="RefSeq" id="WP_086323363.1">
    <property type="nucleotide sequence ID" value="NZ_NGKW01000003.1"/>
</dbReference>
<proteinExistence type="predicted"/>
<evidence type="ECO:0000313" key="1">
    <source>
        <dbReference type="EMBL" id="OTN93650.1"/>
    </source>
</evidence>
<sequence>MLITTDAFFLEELQRNGLDLTYVALRQMYTKSRIRNREAVEKERRTAKRECDRRYWHKCGKYRKKEREKTSDRTA</sequence>
<dbReference type="Proteomes" id="UP000194885">
    <property type="component" value="Unassembled WGS sequence"/>
</dbReference>
<organism evidence="1 2">
    <name type="scientific">Enterococcus faecium</name>
    <name type="common">Streptococcus faecium</name>
    <dbReference type="NCBI Taxonomy" id="1352"/>
    <lineage>
        <taxon>Bacteria</taxon>
        <taxon>Bacillati</taxon>
        <taxon>Bacillota</taxon>
        <taxon>Bacilli</taxon>
        <taxon>Lactobacillales</taxon>
        <taxon>Enterococcaceae</taxon>
        <taxon>Enterococcus</taxon>
    </lineage>
</organism>
<protein>
    <submittedName>
        <fullName evidence="1">Uncharacterized protein</fullName>
    </submittedName>
</protein>
<accession>A0A242BEQ7</accession>